<organism evidence="2 3">
    <name type="scientific">Drosophila kikkawai</name>
    <name type="common">Fruit fly</name>
    <dbReference type="NCBI Taxonomy" id="30033"/>
    <lineage>
        <taxon>Eukaryota</taxon>
        <taxon>Metazoa</taxon>
        <taxon>Ecdysozoa</taxon>
        <taxon>Arthropoda</taxon>
        <taxon>Hexapoda</taxon>
        <taxon>Insecta</taxon>
        <taxon>Pterygota</taxon>
        <taxon>Neoptera</taxon>
        <taxon>Endopterygota</taxon>
        <taxon>Diptera</taxon>
        <taxon>Brachycera</taxon>
        <taxon>Muscomorpha</taxon>
        <taxon>Ephydroidea</taxon>
        <taxon>Drosophilidae</taxon>
        <taxon>Drosophila</taxon>
        <taxon>Sophophora</taxon>
    </lineage>
</organism>
<protein>
    <submittedName>
        <fullName evidence="3">Uncharacterized protein isoform X3</fullName>
    </submittedName>
</protein>
<evidence type="ECO:0000259" key="1">
    <source>
        <dbReference type="Pfam" id="PF00646"/>
    </source>
</evidence>
<feature type="domain" description="F-box" evidence="1">
    <location>
        <begin position="7"/>
        <end position="41"/>
    </location>
</feature>
<reference evidence="3" key="1">
    <citation type="submission" date="2025-08" db="UniProtKB">
        <authorList>
            <consortium name="RefSeq"/>
        </authorList>
    </citation>
    <scope>IDENTIFICATION</scope>
    <source>
        <strain evidence="3">14028-0561.14</strain>
        <tissue evidence="3">Whole fly</tissue>
    </source>
</reference>
<evidence type="ECO:0000313" key="3">
    <source>
        <dbReference type="RefSeq" id="XP_017016340.2"/>
    </source>
</evidence>
<gene>
    <name evidence="3" type="primary">LOC108070399</name>
</gene>
<name>A0A6P4HLA3_DROKI</name>
<proteinExistence type="predicted"/>
<dbReference type="Pfam" id="PF00646">
    <property type="entry name" value="F-box"/>
    <property type="match status" value="1"/>
</dbReference>
<keyword evidence="2" id="KW-1185">Reference proteome</keyword>
<dbReference type="InterPro" id="IPR036047">
    <property type="entry name" value="F-box-like_dom_sf"/>
</dbReference>
<sequence>MDVGIGILDLNDYCLQRILHYVDIKGQISFAQTCARFRDVFHVWSRCEYSYVSIVGDVEPRELTLLSLVASSVRKLNIFADDLHGLPEVHQAMAGESTSDRQAHTEGIKRLASSEKAVFVHSNADHDRLESVLSAELILDS</sequence>
<dbReference type="OrthoDB" id="7831775at2759"/>
<dbReference type="Proteomes" id="UP001652661">
    <property type="component" value="Chromosome 3L"/>
</dbReference>
<evidence type="ECO:0000313" key="2">
    <source>
        <dbReference type="Proteomes" id="UP001652661"/>
    </source>
</evidence>
<dbReference type="GeneID" id="108070399"/>
<dbReference type="InterPro" id="IPR001810">
    <property type="entry name" value="F-box_dom"/>
</dbReference>
<dbReference type="SUPFAM" id="SSF81383">
    <property type="entry name" value="F-box domain"/>
    <property type="match status" value="1"/>
</dbReference>
<accession>A0A6P4HLA3</accession>
<dbReference type="RefSeq" id="XP_017016340.2">
    <property type="nucleotide sequence ID" value="XM_017160851.3"/>
</dbReference>